<evidence type="ECO:0000313" key="1">
    <source>
        <dbReference type="EMBL" id="GAA3868005.1"/>
    </source>
</evidence>
<accession>A0ABP7K779</accession>
<dbReference type="RefSeq" id="WP_344846451.1">
    <property type="nucleotide sequence ID" value="NZ_BAABDF010000007.1"/>
</dbReference>
<keyword evidence="2" id="KW-1185">Reference proteome</keyword>
<dbReference type="EMBL" id="BAABDF010000007">
    <property type="protein sequence ID" value="GAA3868005.1"/>
    <property type="molecule type" value="Genomic_DNA"/>
</dbReference>
<reference evidence="2" key="1">
    <citation type="journal article" date="2019" name="Int. J. Syst. Evol. Microbiol.">
        <title>The Global Catalogue of Microorganisms (GCM) 10K type strain sequencing project: providing services to taxonomists for standard genome sequencing and annotation.</title>
        <authorList>
            <consortium name="The Broad Institute Genomics Platform"/>
            <consortium name="The Broad Institute Genome Sequencing Center for Infectious Disease"/>
            <person name="Wu L."/>
            <person name="Ma J."/>
        </authorList>
    </citation>
    <scope>NUCLEOTIDE SEQUENCE [LARGE SCALE GENOMIC DNA]</scope>
    <source>
        <strain evidence="2">JCM 17190</strain>
    </source>
</reference>
<gene>
    <name evidence="1" type="ORF">GCM10022404_17630</name>
</gene>
<organism evidence="1 2">
    <name type="scientific">Celeribacter arenosi</name>
    <dbReference type="NCBI Taxonomy" id="792649"/>
    <lineage>
        <taxon>Bacteria</taxon>
        <taxon>Pseudomonadati</taxon>
        <taxon>Pseudomonadota</taxon>
        <taxon>Alphaproteobacteria</taxon>
        <taxon>Rhodobacterales</taxon>
        <taxon>Roseobacteraceae</taxon>
        <taxon>Celeribacter</taxon>
    </lineage>
</organism>
<protein>
    <submittedName>
        <fullName evidence="1">Uncharacterized protein</fullName>
    </submittedName>
</protein>
<name>A0ABP7K779_9RHOB</name>
<sequence>MTGASDEPKLWQGELYSVVKEELLSLVTTSLSDKEARRHTLAALVPTRTYGDGTDTYEDFIRPEHAATSEQAAAAKELYWLRVSLGEITSERPTDETTFFADAEGAARAYLREQGIDFMDEQTTIVFWSPRRQRYVTIDLDFYQNLLMRARREIGFIFGRMLRFEPGYTGDGLPPAYHPVVTAAQRARAEAWLNKYPWRNGTYSLGG</sequence>
<evidence type="ECO:0000313" key="2">
    <source>
        <dbReference type="Proteomes" id="UP001399917"/>
    </source>
</evidence>
<dbReference type="Proteomes" id="UP001399917">
    <property type="component" value="Unassembled WGS sequence"/>
</dbReference>
<proteinExistence type="predicted"/>
<comment type="caution">
    <text evidence="1">The sequence shown here is derived from an EMBL/GenBank/DDBJ whole genome shotgun (WGS) entry which is preliminary data.</text>
</comment>